<evidence type="ECO:0000256" key="4">
    <source>
        <dbReference type="ARBA" id="ARBA00022692"/>
    </source>
</evidence>
<dbReference type="InterPro" id="IPR005829">
    <property type="entry name" value="Sugar_transporter_CS"/>
</dbReference>
<evidence type="ECO:0000256" key="2">
    <source>
        <dbReference type="ARBA" id="ARBA00010992"/>
    </source>
</evidence>
<evidence type="ECO:0000313" key="11">
    <source>
        <dbReference type="Proteomes" id="UP000504637"/>
    </source>
</evidence>
<sequence>MPEAKIDSESVQHDEHRQNSHTLSGRRPSIAAQLTNPLTGMDDEDVLLDVETWTKKRGLEHELNTFRRGALLARVINTPGAFEHIDLPNDEKEVLRREQSHKWSQPFMLYFLVVLCAGSAIVQGMDQTAVNGAQVFYFQEFGITDPWLQGLLNGAPYLCSCLIGCWTNAPLNKIFGRRGTIFISCTISFLSSFWMAAAHTWWNLLIARFVLGFAVGAKSSTTPVYSSECAPKGIRGALTMQWQMWTAFGIMLGFVVSVAFQDTRPITGAETEPWRWMLAATAIPPMIVMAQVYLCPESPRWYMSKGKFDKAFDSFCRLRNHKVLAARDMYYAHKLLEVEESQRAGKNLFKEFFTVRRNRRAAQSAFFVMFMQQFCGVNVIAYYSTQIFIDSGFERSQALLVSLGTGIVNWLFAIPAIYTIDTFGRRNLLLTGFPIMAICLLITGFSFFIEPQVQPPEVSTPRLAGVATGIFMFMAAYSPSEGPVPFTYSAEAFPTYIRDTGMSFATATCWGFNFILSLTFPALLQSFGPQGAFGYYAGWNIFGWVFCYFFIPETKNLTLEELDTVFNVGNRQHSKYYLDKLPWYFNKHVLRRDVEPVPQLYEFGDERTEQALSGTEKLATRQL</sequence>
<dbReference type="GO" id="GO:0022857">
    <property type="term" value="F:transmembrane transporter activity"/>
    <property type="evidence" value="ECO:0007669"/>
    <property type="project" value="InterPro"/>
</dbReference>
<reference evidence="12" key="3">
    <citation type="submission" date="2025-08" db="UniProtKB">
        <authorList>
            <consortium name="RefSeq"/>
        </authorList>
    </citation>
    <scope>IDENTIFICATION</scope>
    <source>
        <strain evidence="12">CBS 342.82</strain>
    </source>
</reference>
<evidence type="ECO:0000256" key="1">
    <source>
        <dbReference type="ARBA" id="ARBA00004141"/>
    </source>
</evidence>
<keyword evidence="12" id="KW-0762">Sugar transport</keyword>
<dbReference type="RefSeq" id="XP_033457085.1">
    <property type="nucleotide sequence ID" value="XM_033603349.1"/>
</dbReference>
<comment type="similarity">
    <text evidence="2 7">Belongs to the major facilitator superfamily. Sugar transporter (TC 2.A.1.1) family.</text>
</comment>
<dbReference type="GeneID" id="54361149"/>
<keyword evidence="3 7" id="KW-0813">Transport</keyword>
<evidence type="ECO:0000256" key="5">
    <source>
        <dbReference type="ARBA" id="ARBA00022989"/>
    </source>
</evidence>
<dbReference type="Pfam" id="PF00083">
    <property type="entry name" value="Sugar_tr"/>
    <property type="match status" value="1"/>
</dbReference>
<dbReference type="PROSITE" id="PS50850">
    <property type="entry name" value="MFS"/>
    <property type="match status" value="1"/>
</dbReference>
<evidence type="ECO:0000256" key="7">
    <source>
        <dbReference type="RuleBase" id="RU003346"/>
    </source>
</evidence>
<evidence type="ECO:0000313" key="12">
    <source>
        <dbReference type="RefSeq" id="XP_033457085.1"/>
    </source>
</evidence>
<evidence type="ECO:0000259" key="10">
    <source>
        <dbReference type="PROSITE" id="PS50850"/>
    </source>
</evidence>
<dbReference type="InterPro" id="IPR050814">
    <property type="entry name" value="Myo-inositol_Transporter"/>
</dbReference>
<proteinExistence type="inferred from homology"/>
<dbReference type="InterPro" id="IPR020846">
    <property type="entry name" value="MFS_dom"/>
</dbReference>
<dbReference type="OrthoDB" id="5290825at2759"/>
<dbReference type="InterPro" id="IPR003663">
    <property type="entry name" value="Sugar/inositol_transpt"/>
</dbReference>
<dbReference type="PROSITE" id="PS00217">
    <property type="entry name" value="SUGAR_TRANSPORT_2"/>
    <property type="match status" value="1"/>
</dbReference>
<feature type="transmembrane region" description="Helical" evidence="9">
    <location>
        <begin position="461"/>
        <end position="480"/>
    </location>
</feature>
<dbReference type="Gene3D" id="1.20.1250.20">
    <property type="entry name" value="MFS general substrate transporter like domains"/>
    <property type="match status" value="1"/>
</dbReference>
<keyword evidence="5 9" id="KW-1133">Transmembrane helix</keyword>
<dbReference type="NCBIfam" id="TIGR00879">
    <property type="entry name" value="SP"/>
    <property type="match status" value="1"/>
</dbReference>
<reference evidence="12" key="1">
    <citation type="submission" date="2020-01" db="EMBL/GenBank/DDBJ databases">
        <authorList>
            <consortium name="DOE Joint Genome Institute"/>
            <person name="Haridas S."/>
            <person name="Albert R."/>
            <person name="Binder M."/>
            <person name="Bloem J."/>
            <person name="Labutti K."/>
            <person name="Salamov A."/>
            <person name="Andreopoulos B."/>
            <person name="Baker S.E."/>
            <person name="Barry K."/>
            <person name="Bills G."/>
            <person name="Bluhm B.H."/>
            <person name="Cannon C."/>
            <person name="Castanera R."/>
            <person name="Culley D.E."/>
            <person name="Daum C."/>
            <person name="Ezra D."/>
            <person name="Gonzalez J.B."/>
            <person name="Henrissat B."/>
            <person name="Kuo A."/>
            <person name="Liang C."/>
            <person name="Lipzen A."/>
            <person name="Lutzoni F."/>
            <person name="Magnuson J."/>
            <person name="Mondo S."/>
            <person name="Nolan M."/>
            <person name="Ohm R."/>
            <person name="Pangilinan J."/>
            <person name="Park H.-J."/>
            <person name="Ramirez L."/>
            <person name="Alfaro M."/>
            <person name="Sun H."/>
            <person name="Tritt A."/>
            <person name="Yoshinaga Y."/>
            <person name="Zwiers L.-H."/>
            <person name="Turgeon B.G."/>
            <person name="Goodwin S.B."/>
            <person name="Spatafora J.W."/>
            <person name="Crous P.W."/>
            <person name="Grigoriev I.V."/>
        </authorList>
    </citation>
    <scope>NUCLEOTIDE SEQUENCE</scope>
    <source>
        <strain evidence="12">CBS 342.82</strain>
    </source>
</reference>
<dbReference type="PANTHER" id="PTHR48020:SF26">
    <property type="entry name" value="MYO-INOSITOL TRANSPORTER, PUTATIVE (AFU_ORTHOLOGUE AFUA_4G01560)-RELATED"/>
    <property type="match status" value="1"/>
</dbReference>
<evidence type="ECO:0000256" key="9">
    <source>
        <dbReference type="SAM" id="Phobius"/>
    </source>
</evidence>
<feature type="transmembrane region" description="Helical" evidence="9">
    <location>
        <begin position="397"/>
        <end position="420"/>
    </location>
</feature>
<dbReference type="Proteomes" id="UP000504637">
    <property type="component" value="Unplaced"/>
</dbReference>
<feature type="transmembrane region" description="Helical" evidence="9">
    <location>
        <begin position="107"/>
        <end position="126"/>
    </location>
</feature>
<evidence type="ECO:0000256" key="3">
    <source>
        <dbReference type="ARBA" id="ARBA00022448"/>
    </source>
</evidence>
<feature type="transmembrane region" description="Helical" evidence="9">
    <location>
        <begin position="146"/>
        <end position="167"/>
    </location>
</feature>
<feature type="region of interest" description="Disordered" evidence="8">
    <location>
        <begin position="1"/>
        <end position="29"/>
    </location>
</feature>
<dbReference type="GO" id="GO:0015798">
    <property type="term" value="P:myo-inositol transport"/>
    <property type="evidence" value="ECO:0007669"/>
    <property type="project" value="UniProtKB-ARBA"/>
</dbReference>
<keyword evidence="4 9" id="KW-0812">Transmembrane</keyword>
<evidence type="ECO:0000256" key="6">
    <source>
        <dbReference type="ARBA" id="ARBA00023136"/>
    </source>
</evidence>
<dbReference type="PANTHER" id="PTHR48020">
    <property type="entry name" value="PROTON MYO-INOSITOL COTRANSPORTER"/>
    <property type="match status" value="1"/>
</dbReference>
<organism evidence="12">
    <name type="scientific">Dissoconium aciculare CBS 342.82</name>
    <dbReference type="NCBI Taxonomy" id="1314786"/>
    <lineage>
        <taxon>Eukaryota</taxon>
        <taxon>Fungi</taxon>
        <taxon>Dikarya</taxon>
        <taxon>Ascomycota</taxon>
        <taxon>Pezizomycotina</taxon>
        <taxon>Dothideomycetes</taxon>
        <taxon>Dothideomycetidae</taxon>
        <taxon>Mycosphaerellales</taxon>
        <taxon>Dissoconiaceae</taxon>
        <taxon>Dissoconium</taxon>
    </lineage>
</organism>
<feature type="compositionally biased region" description="Basic and acidic residues" evidence="8">
    <location>
        <begin position="1"/>
        <end position="18"/>
    </location>
</feature>
<keyword evidence="6 9" id="KW-0472">Membrane</keyword>
<reference evidence="12" key="2">
    <citation type="submission" date="2020-04" db="EMBL/GenBank/DDBJ databases">
        <authorList>
            <consortium name="NCBI Genome Project"/>
        </authorList>
    </citation>
    <scope>NUCLEOTIDE SEQUENCE</scope>
    <source>
        <strain evidence="12">CBS 342.82</strain>
    </source>
</reference>
<evidence type="ECO:0000256" key="8">
    <source>
        <dbReference type="SAM" id="MobiDB-lite"/>
    </source>
</evidence>
<feature type="transmembrane region" description="Helical" evidence="9">
    <location>
        <begin position="427"/>
        <end position="449"/>
    </location>
</feature>
<dbReference type="InterPro" id="IPR005828">
    <property type="entry name" value="MFS_sugar_transport-like"/>
</dbReference>
<dbReference type="SUPFAM" id="SSF103473">
    <property type="entry name" value="MFS general substrate transporter"/>
    <property type="match status" value="1"/>
</dbReference>
<feature type="transmembrane region" description="Helical" evidence="9">
    <location>
        <begin position="242"/>
        <end position="261"/>
    </location>
</feature>
<feature type="domain" description="Major facilitator superfamily (MFS) profile" evidence="10">
    <location>
        <begin position="112"/>
        <end position="555"/>
    </location>
</feature>
<dbReference type="PRINTS" id="PR00171">
    <property type="entry name" value="SUGRTRNSPORT"/>
</dbReference>
<feature type="transmembrane region" description="Helical" evidence="9">
    <location>
        <begin position="501"/>
        <end position="520"/>
    </location>
</feature>
<dbReference type="GO" id="GO:0015791">
    <property type="term" value="P:polyol transmembrane transport"/>
    <property type="evidence" value="ECO:0007669"/>
    <property type="project" value="UniProtKB-ARBA"/>
</dbReference>
<feature type="transmembrane region" description="Helical" evidence="9">
    <location>
        <begin position="179"/>
        <end position="196"/>
    </location>
</feature>
<feature type="transmembrane region" description="Helical" evidence="9">
    <location>
        <begin position="365"/>
        <end position="385"/>
    </location>
</feature>
<accession>A0A6J3LXN1</accession>
<dbReference type="InterPro" id="IPR036259">
    <property type="entry name" value="MFS_trans_sf"/>
</dbReference>
<name>A0A6J3LXN1_9PEZI</name>
<dbReference type="FunFam" id="1.20.1250.20:FF:000100">
    <property type="entry name" value="MFS sugar transporter, putative"/>
    <property type="match status" value="1"/>
</dbReference>
<dbReference type="GO" id="GO:0016020">
    <property type="term" value="C:membrane"/>
    <property type="evidence" value="ECO:0007669"/>
    <property type="project" value="UniProtKB-SubCell"/>
</dbReference>
<dbReference type="AlphaFoldDB" id="A0A6J3LXN1"/>
<feature type="transmembrane region" description="Helical" evidence="9">
    <location>
        <begin position="532"/>
        <end position="551"/>
    </location>
</feature>
<gene>
    <name evidence="12" type="ORF">K489DRAFT_372602</name>
</gene>
<comment type="subcellular location">
    <subcellularLocation>
        <location evidence="1">Membrane</location>
        <topology evidence="1">Multi-pass membrane protein</topology>
    </subcellularLocation>
</comment>
<keyword evidence="11" id="KW-1185">Reference proteome</keyword>
<protein>
    <submittedName>
        <fullName evidence="12">Sugar transporter family protein</fullName>
    </submittedName>
</protein>